<proteinExistence type="predicted"/>
<reference evidence="1 2" key="1">
    <citation type="submission" date="2023-07" db="EMBL/GenBank/DDBJ databases">
        <title>Genomic Encyclopedia of Type Strains, Phase IV (KMG-IV): sequencing the most valuable type-strain genomes for metagenomic binning, comparative biology and taxonomic classification.</title>
        <authorList>
            <person name="Goeker M."/>
        </authorList>
    </citation>
    <scope>NUCLEOTIDE SEQUENCE [LARGE SCALE GENOMIC DNA]</scope>
    <source>
        <strain evidence="1 2">DSM 2457</strain>
    </source>
</reference>
<evidence type="ECO:0000313" key="2">
    <source>
        <dbReference type="Proteomes" id="UP001224682"/>
    </source>
</evidence>
<protein>
    <recommendedName>
        <fullName evidence="3">Phage gp6-like head-tail connector protein</fullName>
    </recommendedName>
</protein>
<dbReference type="Pfam" id="PF05135">
    <property type="entry name" value="Phage_connect_1"/>
    <property type="match status" value="1"/>
</dbReference>
<comment type="caution">
    <text evidence="1">The sequence shown here is derived from an EMBL/GenBank/DDBJ whole genome shotgun (WGS) entry which is preliminary data.</text>
</comment>
<dbReference type="InterPro" id="IPR021146">
    <property type="entry name" value="Phage_gp6-like_head-tail"/>
</dbReference>
<gene>
    <name evidence="1" type="ORF">J2S75_004383</name>
</gene>
<organism evidence="1 2">
    <name type="scientific">Ancylobacter polymorphus</name>
    <dbReference type="NCBI Taxonomy" id="223390"/>
    <lineage>
        <taxon>Bacteria</taxon>
        <taxon>Pseudomonadati</taxon>
        <taxon>Pseudomonadota</taxon>
        <taxon>Alphaproteobacteria</taxon>
        <taxon>Hyphomicrobiales</taxon>
        <taxon>Xanthobacteraceae</taxon>
        <taxon>Ancylobacter</taxon>
    </lineage>
</organism>
<accession>A0ABU0BHS4</accession>
<dbReference type="Gene3D" id="1.10.3230.30">
    <property type="entry name" value="Phage gp6-like head-tail connector protein"/>
    <property type="match status" value="1"/>
</dbReference>
<name>A0ABU0BHS4_9HYPH</name>
<keyword evidence="2" id="KW-1185">Reference proteome</keyword>
<sequence>MRTTLITTVMTAASDYKLVSVADVKTELGITGTTDDTWLGNVVDRASEAAAQYCNRVFQAETVRDEFWPERDSYPFQLPGGLAPLQLSRWPVKALTLVTEGDQTLTEAASNFRLDKEMGQITRLDGSAYPTAWLPRPIKVEYSAGYDTIPFDIQDAVIRMVKSRWFLRKRDPLLKQEDVPGVHSASYWVSTGGEGAMTPDVADLLDNYRVPIAIA</sequence>
<evidence type="ECO:0008006" key="3">
    <source>
        <dbReference type="Google" id="ProtNLM"/>
    </source>
</evidence>
<dbReference type="RefSeq" id="WP_307023279.1">
    <property type="nucleotide sequence ID" value="NZ_JAUSUI010000013.1"/>
</dbReference>
<evidence type="ECO:0000313" key="1">
    <source>
        <dbReference type="EMBL" id="MDQ0305331.1"/>
    </source>
</evidence>
<dbReference type="EMBL" id="JAUSUI010000013">
    <property type="protein sequence ID" value="MDQ0305331.1"/>
    <property type="molecule type" value="Genomic_DNA"/>
</dbReference>
<dbReference type="Proteomes" id="UP001224682">
    <property type="component" value="Unassembled WGS sequence"/>
</dbReference>